<comment type="caution">
    <text evidence="1">The sequence shown here is derived from an EMBL/GenBank/DDBJ whole genome shotgun (WGS) entry which is preliminary data.</text>
</comment>
<name>A0ABQ6NGI8_9BACL</name>
<sequence>MPLQPKNLRSYTNARARMEVFVPALDHKIVGKYLVCVLTPDQGNLKHAARFGTRLELNGTLGDFQQMAND</sequence>
<protein>
    <submittedName>
        <fullName evidence="1">Uncharacterized protein</fullName>
    </submittedName>
</protein>
<dbReference type="Proteomes" id="UP001285921">
    <property type="component" value="Unassembled WGS sequence"/>
</dbReference>
<accession>A0ABQ6NGI8</accession>
<evidence type="ECO:0000313" key="2">
    <source>
        <dbReference type="Proteomes" id="UP001285921"/>
    </source>
</evidence>
<gene>
    <name evidence="1" type="ORF">PghCCS26_13280</name>
</gene>
<proteinExistence type="predicted"/>
<dbReference type="EMBL" id="BTCL01000003">
    <property type="protein sequence ID" value="GMK44201.1"/>
    <property type="molecule type" value="Genomic_DNA"/>
</dbReference>
<reference evidence="1 2" key="1">
    <citation type="submission" date="2023-05" db="EMBL/GenBank/DDBJ databases">
        <title>Draft genome of Paenibacillus sp. CCS26.</title>
        <authorList>
            <person name="Akita H."/>
            <person name="Shinto Y."/>
            <person name="Kimura Z."/>
        </authorList>
    </citation>
    <scope>NUCLEOTIDE SEQUENCE [LARGE SCALE GENOMIC DNA]</scope>
    <source>
        <strain evidence="1 2">CCS26</strain>
    </source>
</reference>
<keyword evidence="2" id="KW-1185">Reference proteome</keyword>
<organism evidence="1 2">
    <name type="scientific">Paenibacillus glycanilyticus</name>
    <dbReference type="NCBI Taxonomy" id="126569"/>
    <lineage>
        <taxon>Bacteria</taxon>
        <taxon>Bacillati</taxon>
        <taxon>Bacillota</taxon>
        <taxon>Bacilli</taxon>
        <taxon>Bacillales</taxon>
        <taxon>Paenibacillaceae</taxon>
        <taxon>Paenibacillus</taxon>
    </lineage>
</organism>
<evidence type="ECO:0000313" key="1">
    <source>
        <dbReference type="EMBL" id="GMK44201.1"/>
    </source>
</evidence>